<dbReference type="EMBL" id="CP032568">
    <property type="protein sequence ID" value="AYF75398.1"/>
    <property type="molecule type" value="Genomic_DNA"/>
</dbReference>
<dbReference type="InterPro" id="IPR015946">
    <property type="entry name" value="KH_dom-like_a/b"/>
</dbReference>
<dbReference type="InterPro" id="IPR019953">
    <property type="entry name" value="OHR"/>
</dbReference>
<accession>A0A386ZD35</accession>
<dbReference type="Proteomes" id="UP000267164">
    <property type="component" value="Chromosome"/>
</dbReference>
<keyword evidence="3" id="KW-1185">Reference proteome</keyword>
<dbReference type="SUPFAM" id="SSF82784">
    <property type="entry name" value="OsmC-like"/>
    <property type="match status" value="1"/>
</dbReference>
<dbReference type="NCBIfam" id="TIGR03561">
    <property type="entry name" value="organ_hyd_perox"/>
    <property type="match status" value="1"/>
</dbReference>
<organism evidence="2 3">
    <name type="scientific">Nocardia yunnanensis</name>
    <dbReference type="NCBI Taxonomy" id="2382165"/>
    <lineage>
        <taxon>Bacteria</taxon>
        <taxon>Bacillati</taxon>
        <taxon>Actinomycetota</taxon>
        <taxon>Actinomycetes</taxon>
        <taxon>Mycobacteriales</taxon>
        <taxon>Nocardiaceae</taxon>
        <taxon>Nocardia</taxon>
    </lineage>
</organism>
<reference evidence="2 3" key="1">
    <citation type="submission" date="2018-09" db="EMBL/GenBank/DDBJ databases">
        <title>Nocardia yunnanensis sp. nov., an actinomycete isolated from a soil sample.</title>
        <authorList>
            <person name="Zhang J."/>
        </authorList>
    </citation>
    <scope>NUCLEOTIDE SEQUENCE [LARGE SCALE GENOMIC DNA]</scope>
    <source>
        <strain evidence="2 3">CFHS0054</strain>
    </source>
</reference>
<dbReference type="AlphaFoldDB" id="A0A386ZD35"/>
<dbReference type="GO" id="GO:0006979">
    <property type="term" value="P:response to oxidative stress"/>
    <property type="evidence" value="ECO:0007669"/>
    <property type="project" value="InterPro"/>
</dbReference>
<dbReference type="OrthoDB" id="9797508at2"/>
<sequence>MSVLYTAEALASGDGRNGHVRSDDGKVEFDLSIPKEMGGNGIGTNPEQLFAAGYAACFHSALRTVARATKENVDDSAVGAKVGIGPNETGGFGLTVTLEVSLPHLSLDAARALADKAHQVCPYSNATRGNIPVDVIVVED</sequence>
<dbReference type="Gene3D" id="2.20.25.10">
    <property type="match status" value="1"/>
</dbReference>
<gene>
    <name evidence="2" type="ORF">D7D52_17755</name>
</gene>
<dbReference type="RefSeq" id="WP_120737869.1">
    <property type="nucleotide sequence ID" value="NZ_CP032568.1"/>
</dbReference>
<proteinExistence type="inferred from homology"/>
<dbReference type="InterPro" id="IPR003718">
    <property type="entry name" value="OsmC/Ohr_fam"/>
</dbReference>
<comment type="similarity">
    <text evidence="1">Belongs to the OsmC/Ohr family.</text>
</comment>
<evidence type="ECO:0000313" key="2">
    <source>
        <dbReference type="EMBL" id="AYF75398.1"/>
    </source>
</evidence>
<dbReference type="KEGG" id="nyu:D7D52_17755"/>
<name>A0A386ZD35_9NOCA</name>
<evidence type="ECO:0000313" key="3">
    <source>
        <dbReference type="Proteomes" id="UP000267164"/>
    </source>
</evidence>
<dbReference type="PANTHER" id="PTHR33797:SF2">
    <property type="entry name" value="ORGANIC HYDROPEROXIDE RESISTANCE PROTEIN-LIKE"/>
    <property type="match status" value="1"/>
</dbReference>
<dbReference type="Gene3D" id="3.30.300.20">
    <property type="match status" value="1"/>
</dbReference>
<dbReference type="Pfam" id="PF02566">
    <property type="entry name" value="OsmC"/>
    <property type="match status" value="1"/>
</dbReference>
<evidence type="ECO:0000256" key="1">
    <source>
        <dbReference type="ARBA" id="ARBA00007378"/>
    </source>
</evidence>
<dbReference type="InterPro" id="IPR036102">
    <property type="entry name" value="OsmC/Ohrsf"/>
</dbReference>
<protein>
    <submittedName>
        <fullName evidence="2">Organic hydroperoxide resistance protein</fullName>
    </submittedName>
</protein>
<dbReference type="PANTHER" id="PTHR33797">
    <property type="entry name" value="ORGANIC HYDROPEROXIDE RESISTANCE PROTEIN-LIKE"/>
    <property type="match status" value="1"/>
</dbReference>